<feature type="region of interest" description="Disordered" evidence="1">
    <location>
        <begin position="1"/>
        <end position="63"/>
    </location>
</feature>
<dbReference type="RefSeq" id="WP_092938201.1">
    <property type="nucleotide sequence ID" value="NZ_FONX01000003.1"/>
</dbReference>
<name>A0A1I2BIG7_9BURK</name>
<organism evidence="2 3">
    <name type="scientific">Paracidovorax wautersii</name>
    <dbReference type="NCBI Taxonomy" id="1177982"/>
    <lineage>
        <taxon>Bacteria</taxon>
        <taxon>Pseudomonadati</taxon>
        <taxon>Pseudomonadota</taxon>
        <taxon>Betaproteobacteria</taxon>
        <taxon>Burkholderiales</taxon>
        <taxon>Comamonadaceae</taxon>
        <taxon>Paracidovorax</taxon>
    </lineage>
</organism>
<dbReference type="AlphaFoldDB" id="A0A1I2BIG7"/>
<protein>
    <submittedName>
        <fullName evidence="2">Uncharacterized protein</fullName>
    </submittedName>
</protein>
<gene>
    <name evidence="2" type="ORF">SAMN04489711_10316</name>
</gene>
<dbReference type="Proteomes" id="UP000199119">
    <property type="component" value="Unassembled WGS sequence"/>
</dbReference>
<dbReference type="STRING" id="1177982.SAMN04489711_10316"/>
<evidence type="ECO:0000313" key="2">
    <source>
        <dbReference type="EMBL" id="SFE55984.1"/>
    </source>
</evidence>
<dbReference type="EMBL" id="FONX01000003">
    <property type="protein sequence ID" value="SFE55984.1"/>
    <property type="molecule type" value="Genomic_DNA"/>
</dbReference>
<evidence type="ECO:0000313" key="3">
    <source>
        <dbReference type="Proteomes" id="UP000199119"/>
    </source>
</evidence>
<accession>A0A1I2BIG7</accession>
<feature type="compositionally biased region" description="Basic and acidic residues" evidence="1">
    <location>
        <begin position="10"/>
        <end position="23"/>
    </location>
</feature>
<reference evidence="3" key="1">
    <citation type="submission" date="2016-10" db="EMBL/GenBank/DDBJ databases">
        <authorList>
            <person name="Varghese N."/>
            <person name="Submissions S."/>
        </authorList>
    </citation>
    <scope>NUCLEOTIDE SEQUENCE [LARGE SCALE GENOMIC DNA]</scope>
    <source>
        <strain evidence="3">DSM 27981</strain>
    </source>
</reference>
<evidence type="ECO:0000256" key="1">
    <source>
        <dbReference type="SAM" id="MobiDB-lite"/>
    </source>
</evidence>
<feature type="compositionally biased region" description="Basic and acidic residues" evidence="1">
    <location>
        <begin position="30"/>
        <end position="44"/>
    </location>
</feature>
<dbReference type="OrthoDB" id="8859654at2"/>
<keyword evidence="3" id="KW-1185">Reference proteome</keyword>
<sequence>MSSTPPTSPAHDEPEITQERDVPLDGTDADGEKLMKEVRNDRLEVPPGEEEAHEQRNEVPPQK</sequence>
<proteinExistence type="predicted"/>